<dbReference type="NCBIfam" id="NF002111">
    <property type="entry name" value="PRK00951.2-1"/>
    <property type="match status" value="1"/>
</dbReference>
<dbReference type="EMBL" id="CP016379">
    <property type="protein sequence ID" value="AZR74030.1"/>
    <property type="molecule type" value="Genomic_DNA"/>
</dbReference>
<dbReference type="Proteomes" id="UP000267250">
    <property type="component" value="Chromosome"/>
</dbReference>
<keyword evidence="6" id="KW-0963">Cytoplasm</keyword>
<name>A0A3Q9HRN7_9FIRM</name>
<comment type="subcellular location">
    <subcellularLocation>
        <location evidence="6 7">Cytoplasm</location>
    </subcellularLocation>
</comment>
<keyword evidence="3 6" id="KW-0028">Amino-acid biosynthesis</keyword>
<gene>
    <name evidence="6 8" type="primary">hisB</name>
    <name evidence="8" type="ORF">BBF96_11875</name>
</gene>
<comment type="pathway">
    <text evidence="1 6 7">Amino-acid biosynthesis; L-histidine biosynthesis; L-histidine from 5-phospho-alpha-D-ribose 1-diphosphate: step 6/9.</text>
</comment>
<dbReference type="UniPathway" id="UPA00031">
    <property type="reaction ID" value="UER00011"/>
</dbReference>
<evidence type="ECO:0000313" key="9">
    <source>
        <dbReference type="Proteomes" id="UP000267250"/>
    </source>
</evidence>
<evidence type="ECO:0000256" key="1">
    <source>
        <dbReference type="ARBA" id="ARBA00005047"/>
    </source>
</evidence>
<sequence>MERRCEIERSTLETRIKLKLNIDGNGNYEIKTGIPFFDHMLAQLAKHGSLDLFINAQGDLDVDFHHTVEDVGIVLGQAFKKALGEGVGIQRFGSALIPMDDALSRVVVDISGRPYLYTDLPFSNERVGNFPTELIEEFLRAFSVHGQLTLHAELLHGRNTHHQVEAVFKALGQSLKMAVQKSGLEQIPSTKGVL</sequence>
<dbReference type="PANTHER" id="PTHR23133">
    <property type="entry name" value="IMIDAZOLEGLYCEROL-PHOSPHATE DEHYDRATASE HIS7"/>
    <property type="match status" value="1"/>
</dbReference>
<dbReference type="PANTHER" id="PTHR23133:SF2">
    <property type="entry name" value="IMIDAZOLEGLYCEROL-PHOSPHATE DEHYDRATASE"/>
    <property type="match status" value="1"/>
</dbReference>
<evidence type="ECO:0000313" key="8">
    <source>
        <dbReference type="EMBL" id="AZR74030.1"/>
    </source>
</evidence>
<dbReference type="HAMAP" id="MF_00076">
    <property type="entry name" value="HisB"/>
    <property type="match status" value="1"/>
</dbReference>
<dbReference type="PROSITE" id="PS00955">
    <property type="entry name" value="IGP_DEHYDRATASE_2"/>
    <property type="match status" value="1"/>
</dbReference>
<dbReference type="FunFam" id="3.30.230.40:FF:000003">
    <property type="entry name" value="Imidazoleglycerol-phosphate dehydratase HisB"/>
    <property type="match status" value="1"/>
</dbReference>
<dbReference type="GO" id="GO:0004424">
    <property type="term" value="F:imidazoleglycerol-phosphate dehydratase activity"/>
    <property type="evidence" value="ECO:0007669"/>
    <property type="project" value="UniProtKB-UniRule"/>
</dbReference>
<comment type="catalytic activity">
    <reaction evidence="6 7">
        <text>D-erythro-1-(imidazol-4-yl)glycerol 3-phosphate = 3-(imidazol-4-yl)-2-oxopropyl phosphate + H2O</text>
        <dbReference type="Rhea" id="RHEA:11040"/>
        <dbReference type="ChEBI" id="CHEBI:15377"/>
        <dbReference type="ChEBI" id="CHEBI:57766"/>
        <dbReference type="ChEBI" id="CHEBI:58278"/>
        <dbReference type="EC" id="4.2.1.19"/>
    </reaction>
</comment>
<dbReference type="InterPro" id="IPR020565">
    <property type="entry name" value="ImidazoleglycerP_deHydtase_CS"/>
</dbReference>
<evidence type="ECO:0000256" key="3">
    <source>
        <dbReference type="ARBA" id="ARBA00022605"/>
    </source>
</evidence>
<evidence type="ECO:0000256" key="4">
    <source>
        <dbReference type="ARBA" id="ARBA00023102"/>
    </source>
</evidence>
<reference evidence="8 9" key="1">
    <citation type="submission" date="2016-07" db="EMBL/GenBank/DDBJ databases">
        <title>Genome and transcriptome analysis of iron-reducing fermentative bacteria Anoxybacter fermentans.</title>
        <authorList>
            <person name="Zeng X."/>
            <person name="Shao Z."/>
        </authorList>
    </citation>
    <scope>NUCLEOTIDE SEQUENCE [LARGE SCALE GENOMIC DNA]</scope>
    <source>
        <strain evidence="8 9">DY22613</strain>
    </source>
</reference>
<keyword evidence="5 6" id="KW-0456">Lyase</keyword>
<dbReference type="SUPFAM" id="SSF54211">
    <property type="entry name" value="Ribosomal protein S5 domain 2-like"/>
    <property type="match status" value="2"/>
</dbReference>
<dbReference type="Gene3D" id="3.30.230.40">
    <property type="entry name" value="Imidazole glycerol phosphate dehydratase, domain 1"/>
    <property type="match status" value="2"/>
</dbReference>
<dbReference type="AlphaFoldDB" id="A0A3Q9HRN7"/>
<dbReference type="NCBIfam" id="NF002114">
    <property type="entry name" value="PRK00951.2-4"/>
    <property type="match status" value="1"/>
</dbReference>
<proteinExistence type="inferred from homology"/>
<dbReference type="GO" id="GO:0005737">
    <property type="term" value="C:cytoplasm"/>
    <property type="evidence" value="ECO:0007669"/>
    <property type="project" value="UniProtKB-SubCell"/>
</dbReference>
<keyword evidence="4 6" id="KW-0368">Histidine biosynthesis</keyword>
<dbReference type="EC" id="4.2.1.19" evidence="6 7"/>
<organism evidence="8 9">
    <name type="scientific">Anoxybacter fermentans</name>
    <dbReference type="NCBI Taxonomy" id="1323375"/>
    <lineage>
        <taxon>Bacteria</taxon>
        <taxon>Bacillati</taxon>
        <taxon>Bacillota</taxon>
        <taxon>Clostridia</taxon>
        <taxon>Halanaerobiales</taxon>
        <taxon>Anoxybacter</taxon>
    </lineage>
</organism>
<dbReference type="PROSITE" id="PS00954">
    <property type="entry name" value="IGP_DEHYDRATASE_1"/>
    <property type="match status" value="1"/>
</dbReference>
<dbReference type="CDD" id="cd07914">
    <property type="entry name" value="IGPD"/>
    <property type="match status" value="1"/>
</dbReference>
<accession>A0A3Q9HRN7</accession>
<dbReference type="OrthoDB" id="9790411at2"/>
<dbReference type="InterPro" id="IPR000807">
    <property type="entry name" value="ImidazoleglycerolP_deHydtase"/>
</dbReference>
<dbReference type="InterPro" id="IPR038494">
    <property type="entry name" value="IGPD_sf"/>
</dbReference>
<dbReference type="InterPro" id="IPR020568">
    <property type="entry name" value="Ribosomal_Su5_D2-typ_SF"/>
</dbReference>
<evidence type="ECO:0000256" key="5">
    <source>
        <dbReference type="ARBA" id="ARBA00023239"/>
    </source>
</evidence>
<evidence type="ECO:0000256" key="2">
    <source>
        <dbReference type="ARBA" id="ARBA00016664"/>
    </source>
</evidence>
<evidence type="ECO:0000256" key="7">
    <source>
        <dbReference type="RuleBase" id="RU000599"/>
    </source>
</evidence>
<evidence type="ECO:0000256" key="6">
    <source>
        <dbReference type="HAMAP-Rule" id="MF_00076"/>
    </source>
</evidence>
<keyword evidence="9" id="KW-1185">Reference proteome</keyword>
<dbReference type="RefSeq" id="WP_127017377.1">
    <property type="nucleotide sequence ID" value="NZ_CP016379.1"/>
</dbReference>
<comment type="similarity">
    <text evidence="6 7">Belongs to the imidazoleglycerol-phosphate dehydratase family.</text>
</comment>
<dbReference type="KEGG" id="aft:BBF96_11875"/>
<dbReference type="GO" id="GO:0000105">
    <property type="term" value="P:L-histidine biosynthetic process"/>
    <property type="evidence" value="ECO:0007669"/>
    <property type="project" value="UniProtKB-UniRule"/>
</dbReference>
<dbReference type="FunFam" id="3.30.230.40:FF:000001">
    <property type="entry name" value="Imidazoleglycerol-phosphate dehydratase HisB"/>
    <property type="match status" value="1"/>
</dbReference>
<protein>
    <recommendedName>
        <fullName evidence="2 6">Imidazoleglycerol-phosphate dehydratase</fullName>
        <shortName evidence="6">IGPD</shortName>
        <ecNumber evidence="6 7">4.2.1.19</ecNumber>
    </recommendedName>
</protein>
<dbReference type="Pfam" id="PF00475">
    <property type="entry name" value="IGPD"/>
    <property type="match status" value="1"/>
</dbReference>